<sequence>MLVYVITLFEEWDNNLSLLYQQLKFITQIEFTWKVSRDCELIVDSRQLINDNLQLTINSYRNYAGMEDQIYINCESNIRISVKLIMTIPIIEHQSHPMAFMKSSM</sequence>
<evidence type="ECO:0000313" key="1">
    <source>
        <dbReference type="EMBL" id="KAA8571102.1"/>
    </source>
</evidence>
<accession>A0A5M9JTH9</accession>
<name>A0A5M9JTH9_MONFR</name>
<organism evidence="1 2">
    <name type="scientific">Monilinia fructicola</name>
    <name type="common">Brown rot fungus</name>
    <name type="synonym">Ciboria fructicola</name>
    <dbReference type="NCBI Taxonomy" id="38448"/>
    <lineage>
        <taxon>Eukaryota</taxon>
        <taxon>Fungi</taxon>
        <taxon>Dikarya</taxon>
        <taxon>Ascomycota</taxon>
        <taxon>Pezizomycotina</taxon>
        <taxon>Leotiomycetes</taxon>
        <taxon>Helotiales</taxon>
        <taxon>Sclerotiniaceae</taxon>
        <taxon>Monilinia</taxon>
    </lineage>
</organism>
<evidence type="ECO:0000313" key="2">
    <source>
        <dbReference type="Proteomes" id="UP000322873"/>
    </source>
</evidence>
<reference evidence="1 2" key="1">
    <citation type="submission" date="2019-06" db="EMBL/GenBank/DDBJ databases">
        <title>Genome Sequence of the Brown Rot Fungal Pathogen Monilinia fructicola.</title>
        <authorList>
            <person name="De Miccolis Angelini R.M."/>
            <person name="Landi L."/>
            <person name="Abate D."/>
            <person name="Pollastro S."/>
            <person name="Romanazzi G."/>
            <person name="Faretra F."/>
        </authorList>
    </citation>
    <scope>NUCLEOTIDE SEQUENCE [LARGE SCALE GENOMIC DNA]</scope>
    <source>
        <strain evidence="1 2">Mfrc123</strain>
    </source>
</reference>
<comment type="caution">
    <text evidence="1">The sequence shown here is derived from an EMBL/GenBank/DDBJ whole genome shotgun (WGS) entry which is preliminary data.</text>
</comment>
<proteinExistence type="predicted"/>
<protein>
    <submittedName>
        <fullName evidence="1">Uncharacterized protein</fullName>
    </submittedName>
</protein>
<gene>
    <name evidence="1" type="ORF">EYC84_000454</name>
</gene>
<keyword evidence="2" id="KW-1185">Reference proteome</keyword>
<dbReference type="EMBL" id="VICG01000006">
    <property type="protein sequence ID" value="KAA8571102.1"/>
    <property type="molecule type" value="Genomic_DNA"/>
</dbReference>
<dbReference type="AlphaFoldDB" id="A0A5M9JTH9"/>
<dbReference type="Proteomes" id="UP000322873">
    <property type="component" value="Unassembled WGS sequence"/>
</dbReference>